<keyword evidence="1" id="KW-1133">Transmembrane helix</keyword>
<dbReference type="Proteomes" id="UP000468388">
    <property type="component" value="Unassembled WGS sequence"/>
</dbReference>
<comment type="caution">
    <text evidence="2">The sequence shown here is derived from an EMBL/GenBank/DDBJ whole genome shotgun (WGS) entry which is preliminary data.</text>
</comment>
<evidence type="ECO:0000313" key="2">
    <source>
        <dbReference type="EMBL" id="MVT41211.1"/>
    </source>
</evidence>
<dbReference type="AlphaFoldDB" id="A0A6N8J9E0"/>
<name>A0A6N8J9E0_9BACT</name>
<sequence length="139" mass="16503">MKMPWKFPAHFLTYPIFMYFPFIIMGIFFFMPLALIFFSATKRSMKKSINAVLNQYNYKLVAFRRTSKRFTPPNFTMPTSWSWQRQVSGIGSPSERIQFREISFKTSDNRIAKSLVMIVTQQSTPFTHKLFFQKDLKQA</sequence>
<organism evidence="2 3">
    <name type="scientific">Chitinophaga oryziterrae</name>
    <dbReference type="NCBI Taxonomy" id="1031224"/>
    <lineage>
        <taxon>Bacteria</taxon>
        <taxon>Pseudomonadati</taxon>
        <taxon>Bacteroidota</taxon>
        <taxon>Chitinophagia</taxon>
        <taxon>Chitinophagales</taxon>
        <taxon>Chitinophagaceae</taxon>
        <taxon>Chitinophaga</taxon>
    </lineage>
</organism>
<dbReference type="RefSeq" id="WP_157299819.1">
    <property type="nucleotide sequence ID" value="NZ_BAAAZB010000007.1"/>
</dbReference>
<accession>A0A6N8J9E0</accession>
<feature type="transmembrane region" description="Helical" evidence="1">
    <location>
        <begin position="12"/>
        <end position="38"/>
    </location>
</feature>
<dbReference type="EMBL" id="WRXO01000002">
    <property type="protein sequence ID" value="MVT41211.1"/>
    <property type="molecule type" value="Genomic_DNA"/>
</dbReference>
<protein>
    <submittedName>
        <fullName evidence="2">Uncharacterized protein</fullName>
    </submittedName>
</protein>
<evidence type="ECO:0000313" key="3">
    <source>
        <dbReference type="Proteomes" id="UP000468388"/>
    </source>
</evidence>
<keyword evidence="3" id="KW-1185">Reference proteome</keyword>
<evidence type="ECO:0000256" key="1">
    <source>
        <dbReference type="SAM" id="Phobius"/>
    </source>
</evidence>
<keyword evidence="1" id="KW-0472">Membrane</keyword>
<gene>
    <name evidence="2" type="ORF">GO495_11510</name>
</gene>
<proteinExistence type="predicted"/>
<reference evidence="2 3" key="1">
    <citation type="submission" date="2019-12" db="EMBL/GenBank/DDBJ databases">
        <title>The draft genomic sequence of strain Chitinophaga oryziterrae JCM 16595.</title>
        <authorList>
            <person name="Zhang X."/>
        </authorList>
    </citation>
    <scope>NUCLEOTIDE SEQUENCE [LARGE SCALE GENOMIC DNA]</scope>
    <source>
        <strain evidence="2 3">JCM 16595</strain>
    </source>
</reference>
<keyword evidence="1" id="KW-0812">Transmembrane</keyword>